<dbReference type="OrthoDB" id="277191at2759"/>
<comment type="function">
    <text evidence="1">Substrate recognition and binding subunit of the essential mitochondrial processing protease (MPP), which cleaves the mitochondrial sequence off newly imported precursors proteins.</text>
</comment>
<dbReference type="Pfam" id="PF00675">
    <property type="entry name" value="Peptidase_M16"/>
    <property type="match status" value="1"/>
</dbReference>
<evidence type="ECO:0000259" key="3">
    <source>
        <dbReference type="Pfam" id="PF00675"/>
    </source>
</evidence>
<dbReference type="Gene3D" id="3.30.830.10">
    <property type="entry name" value="Metalloenzyme, LuxS/M16 peptidase-like"/>
    <property type="match status" value="2"/>
</dbReference>
<evidence type="ECO:0000313" key="6">
    <source>
        <dbReference type="Proteomes" id="UP000030755"/>
    </source>
</evidence>
<proteinExistence type="inferred from homology"/>
<dbReference type="GO" id="GO:0046872">
    <property type="term" value="F:metal ion binding"/>
    <property type="evidence" value="ECO:0007669"/>
    <property type="project" value="InterPro"/>
</dbReference>
<dbReference type="AlphaFoldDB" id="A0A075AQH8"/>
<keyword evidence="6" id="KW-1185">Reference proteome</keyword>
<gene>
    <name evidence="5" type="ORF">O9G_004934</name>
</gene>
<dbReference type="InterPro" id="IPR050361">
    <property type="entry name" value="MPP/UQCRC_Complex"/>
</dbReference>
<evidence type="ECO:0000313" key="5">
    <source>
        <dbReference type="EMBL" id="EPZ30965.1"/>
    </source>
</evidence>
<dbReference type="OMA" id="SEMTHVA"/>
<comment type="similarity">
    <text evidence="2">Belongs to the peptidase M16 family.</text>
</comment>
<dbReference type="GO" id="GO:0005739">
    <property type="term" value="C:mitochondrion"/>
    <property type="evidence" value="ECO:0007669"/>
    <property type="project" value="TreeGrafter"/>
</dbReference>
<dbReference type="SUPFAM" id="SSF63411">
    <property type="entry name" value="LuxS/MPP-like metallohydrolase"/>
    <property type="match status" value="2"/>
</dbReference>
<dbReference type="InterPro" id="IPR011765">
    <property type="entry name" value="Pept_M16_N"/>
</dbReference>
<dbReference type="STRING" id="988480.A0A075AQH8"/>
<dbReference type="Proteomes" id="UP000030755">
    <property type="component" value="Unassembled WGS sequence"/>
</dbReference>
<evidence type="ECO:0000256" key="2">
    <source>
        <dbReference type="ARBA" id="ARBA00007261"/>
    </source>
</evidence>
<feature type="domain" description="Peptidase M16 N-terminal" evidence="3">
    <location>
        <begin position="54"/>
        <end position="190"/>
    </location>
</feature>
<dbReference type="PANTHER" id="PTHR11851:SF49">
    <property type="entry name" value="MITOCHONDRIAL-PROCESSING PEPTIDASE SUBUNIT ALPHA"/>
    <property type="match status" value="1"/>
</dbReference>
<dbReference type="Pfam" id="PF05193">
    <property type="entry name" value="Peptidase_M16_C"/>
    <property type="match status" value="1"/>
</dbReference>
<dbReference type="HOGENOM" id="CLU_009902_5_2_1"/>
<evidence type="ECO:0000256" key="1">
    <source>
        <dbReference type="ARBA" id="ARBA00002123"/>
    </source>
</evidence>
<dbReference type="InterPro" id="IPR007863">
    <property type="entry name" value="Peptidase_M16_C"/>
</dbReference>
<organism evidence="5 6">
    <name type="scientific">Rozella allomycis (strain CSF55)</name>
    <dbReference type="NCBI Taxonomy" id="988480"/>
    <lineage>
        <taxon>Eukaryota</taxon>
        <taxon>Fungi</taxon>
        <taxon>Fungi incertae sedis</taxon>
        <taxon>Cryptomycota</taxon>
        <taxon>Cryptomycota incertae sedis</taxon>
        <taxon>Rozella</taxon>
    </lineage>
</organism>
<protein>
    <submittedName>
        <fullName evidence="5">Peptidase M16 domain-containing protein</fullName>
    </submittedName>
</protein>
<feature type="domain" description="Peptidase M16 C-terminal" evidence="4">
    <location>
        <begin position="194"/>
        <end position="379"/>
    </location>
</feature>
<dbReference type="PANTHER" id="PTHR11851">
    <property type="entry name" value="METALLOPROTEASE"/>
    <property type="match status" value="1"/>
</dbReference>
<accession>A0A075AQH8</accession>
<evidence type="ECO:0000259" key="4">
    <source>
        <dbReference type="Pfam" id="PF05193"/>
    </source>
</evidence>
<dbReference type="InterPro" id="IPR011249">
    <property type="entry name" value="Metalloenz_LuxS/M16"/>
</dbReference>
<sequence>MFNSTLRSRFPSIIQKRFLNALAPKHSFSYEQGYTNVTKLSNGITVCTDPSVGETLGLGLFIKKGSRHETEETKHAANAIGKLALRRTKKHNPLERAQNLASIVGNFTVQAEREYILVNSIIEPKMLQTTMETFEQIIKDMEFVEKDLEEVKSAINFSVEKKKLEKMEYVPELIHRVAFNERSLGRSITMADKLDINSIQKFWNQHIIPENLMIVCAGGEHEEIIKLAEKSFGDLKNPKLNNEIIYEDPIYTGGNHFYPDSSLQFGNVGLGFKIPCALDLKSMFAFSVANQILGGGSSFSAGGPGKGMFTRLYHEVLSVYWFMESAFSQSFAYKDSSLFTIFGSSEPRTLPNVAGILADSIINLDRGITPEELQRAKNMIKSNVLMNVESRTVQVEDIGRQVMTYGSRMLAKDLMKSVDEIYIHDISRIKEYMLSHPVTLVTTGNFTSNLDCLYPLEKRNFKLSK</sequence>
<name>A0A075AQH8_ROZAC</name>
<reference evidence="5 6" key="1">
    <citation type="journal article" date="2013" name="Curr. Biol.">
        <title>Shared signatures of parasitism and phylogenomics unite Cryptomycota and microsporidia.</title>
        <authorList>
            <person name="James T.Y."/>
            <person name="Pelin A."/>
            <person name="Bonen L."/>
            <person name="Ahrendt S."/>
            <person name="Sain D."/>
            <person name="Corradi N."/>
            <person name="Stajich J.E."/>
        </authorList>
    </citation>
    <scope>NUCLEOTIDE SEQUENCE [LARGE SCALE GENOMIC DNA]</scope>
    <source>
        <strain evidence="5 6">CSF55</strain>
    </source>
</reference>
<dbReference type="EMBL" id="KE561326">
    <property type="protein sequence ID" value="EPZ30965.1"/>
    <property type="molecule type" value="Genomic_DNA"/>
</dbReference>